<evidence type="ECO:0000313" key="3">
    <source>
        <dbReference type="EMBL" id="GGJ55545.1"/>
    </source>
</evidence>
<feature type="transmembrane region" description="Helical" evidence="1">
    <location>
        <begin position="431"/>
        <end position="448"/>
    </location>
</feature>
<dbReference type="RefSeq" id="WP_188684496.1">
    <property type="nucleotide sequence ID" value="NZ_BMKX01000002.1"/>
</dbReference>
<feature type="transmembrane region" description="Helical" evidence="1">
    <location>
        <begin position="207"/>
        <end position="228"/>
    </location>
</feature>
<keyword evidence="1" id="KW-0472">Membrane</keyword>
<feature type="transmembrane region" description="Helical" evidence="1">
    <location>
        <begin position="57"/>
        <end position="75"/>
    </location>
</feature>
<keyword evidence="1" id="KW-0812">Transmembrane</keyword>
<comment type="caution">
    <text evidence="3">The sequence shown here is derived from an EMBL/GenBank/DDBJ whole genome shotgun (WGS) entry which is preliminary data.</text>
</comment>
<accession>A0ABQ2DG81</accession>
<evidence type="ECO:0000256" key="1">
    <source>
        <dbReference type="SAM" id="Phobius"/>
    </source>
</evidence>
<dbReference type="Proteomes" id="UP000606115">
    <property type="component" value="Unassembled WGS sequence"/>
</dbReference>
<feature type="transmembrane region" description="Helical" evidence="1">
    <location>
        <begin position="125"/>
        <end position="144"/>
    </location>
</feature>
<dbReference type="InterPro" id="IPR043728">
    <property type="entry name" value="DUF5671"/>
</dbReference>
<feature type="transmembrane region" description="Helical" evidence="1">
    <location>
        <begin position="354"/>
        <end position="374"/>
    </location>
</feature>
<feature type="domain" description="DUF5671" evidence="2">
    <location>
        <begin position="317"/>
        <end position="436"/>
    </location>
</feature>
<keyword evidence="4" id="KW-1185">Reference proteome</keyword>
<evidence type="ECO:0000259" key="2">
    <source>
        <dbReference type="Pfam" id="PF18920"/>
    </source>
</evidence>
<reference evidence="4" key="1">
    <citation type="journal article" date="2019" name="Int. J. Syst. Evol. Microbiol.">
        <title>The Global Catalogue of Microorganisms (GCM) 10K type strain sequencing project: providing services to taxonomists for standard genome sequencing and annotation.</title>
        <authorList>
            <consortium name="The Broad Institute Genomics Platform"/>
            <consortium name="The Broad Institute Genome Sequencing Center for Infectious Disease"/>
            <person name="Wu L."/>
            <person name="Ma J."/>
        </authorList>
    </citation>
    <scope>NUCLEOTIDE SEQUENCE [LARGE SCALE GENOMIC DNA]</scope>
    <source>
        <strain evidence="4">CGMCC 1.3685</strain>
    </source>
</reference>
<proteinExistence type="predicted"/>
<feature type="transmembrane region" description="Helical" evidence="1">
    <location>
        <begin position="279"/>
        <end position="297"/>
    </location>
</feature>
<protein>
    <recommendedName>
        <fullName evidence="2">DUF5671 domain-containing protein</fullName>
    </recommendedName>
</protein>
<organism evidence="3 4">
    <name type="scientific">Glutamicibacter ardleyensis</name>
    <dbReference type="NCBI Taxonomy" id="225894"/>
    <lineage>
        <taxon>Bacteria</taxon>
        <taxon>Bacillati</taxon>
        <taxon>Actinomycetota</taxon>
        <taxon>Actinomycetes</taxon>
        <taxon>Micrococcales</taxon>
        <taxon>Micrococcaceae</taxon>
        <taxon>Glutamicibacter</taxon>
    </lineage>
</organism>
<dbReference type="EMBL" id="BMKX01000002">
    <property type="protein sequence ID" value="GGJ55545.1"/>
    <property type="molecule type" value="Genomic_DNA"/>
</dbReference>
<evidence type="ECO:0000313" key="4">
    <source>
        <dbReference type="Proteomes" id="UP000606115"/>
    </source>
</evidence>
<keyword evidence="1" id="KW-1133">Transmembrane helix</keyword>
<feature type="transmembrane region" description="Helical" evidence="1">
    <location>
        <begin position="386"/>
        <end position="411"/>
    </location>
</feature>
<feature type="transmembrane region" description="Helical" evidence="1">
    <location>
        <begin position="91"/>
        <end position="113"/>
    </location>
</feature>
<feature type="transmembrane region" description="Helical" evidence="1">
    <location>
        <begin position="20"/>
        <end position="45"/>
    </location>
</feature>
<feature type="transmembrane region" description="Helical" evidence="1">
    <location>
        <begin position="318"/>
        <end position="342"/>
    </location>
</feature>
<feature type="transmembrane region" description="Helical" evidence="1">
    <location>
        <begin position="165"/>
        <end position="187"/>
    </location>
</feature>
<feature type="transmembrane region" description="Helical" evidence="1">
    <location>
        <begin position="240"/>
        <end position="267"/>
    </location>
</feature>
<gene>
    <name evidence="3" type="ORF">GCM10007173_12890</name>
</gene>
<sequence>MSTLSAPRSNQVVTSLRQLILHGLLFVLLMVLGSGLSTLITMALRGFVPTYPGSSEIAIGLSFTLIAGPLAWLLWRDLKEKIATLQPADSAIWTLQAASVYVISLAMSAVSFLRLCSELISPTRAADWQPLLGATLGWALIFIWQYRILKSPKFAPTQLPSLPGALGSAFALVLFALSAVVLVELALDEIISPQPTLIGPASALPSLFSATAWTAGAGLLWWWLWIVQRVHQAVDEFTDFLFVLLFLAIPGVLTLLSACLLLGLVLPLPGTAGLFSENLSTRAPLLLAAVLVGLMVWTYHQAKGASRPTRVAEASRQLISGGALALGASGLGMVINALLAGLATSYASETSNNVLRYGLGLLIVGAIAWVYFFRPQRASDPASRRVYLVLFFGCSAVVALISLLVIAYRVFEFLLVTTGSGSLLDLVRAPFGWLIATVAVAVYHFALWRSDRARMSTETPQIPTPSAASTPLKTLMIVAPYGCEPLMDELLKLHSAQLHWIPRVGQPPEKEKLLALISEISTSFTTEPSGLMAVISPSGDIEFISLASPPVLAE</sequence>
<dbReference type="GeneID" id="303303669"/>
<name>A0ABQ2DG81_9MICC</name>
<dbReference type="Pfam" id="PF18920">
    <property type="entry name" value="DUF5671"/>
    <property type="match status" value="1"/>
</dbReference>